<protein>
    <recommendedName>
        <fullName evidence="2">Rhodanese domain-containing protein</fullName>
    </recommendedName>
</protein>
<dbReference type="SMART" id="SM00450">
    <property type="entry name" value="RHOD"/>
    <property type="match status" value="1"/>
</dbReference>
<dbReference type="EMBL" id="UINC01002931">
    <property type="protein sequence ID" value="SVA01704.1"/>
    <property type="molecule type" value="Genomic_DNA"/>
</dbReference>
<accession>A0A381SDY4</accession>
<evidence type="ECO:0000256" key="1">
    <source>
        <dbReference type="SAM" id="Phobius"/>
    </source>
</evidence>
<sequence>MDSFFTFIVENFIAFSFLIILVVVLIIYEGKKGGKRIDPAELTRLLNREGGTVIDLRNEREFSSGHISGAQNIEPNKIDEQLNSKKISKEKPIVLVCKTGSNSTIVGGKLKKLGFKNINIMSGGMMVWQNQGLPLSK</sequence>
<proteinExistence type="predicted"/>
<dbReference type="PANTHER" id="PTHR43031:SF18">
    <property type="entry name" value="RHODANESE-RELATED SULFURTRANSFERASES"/>
    <property type="match status" value="1"/>
</dbReference>
<organism evidence="3">
    <name type="scientific">marine metagenome</name>
    <dbReference type="NCBI Taxonomy" id="408172"/>
    <lineage>
        <taxon>unclassified sequences</taxon>
        <taxon>metagenomes</taxon>
        <taxon>ecological metagenomes</taxon>
    </lineage>
</organism>
<dbReference type="PANTHER" id="PTHR43031">
    <property type="entry name" value="FAD-DEPENDENT OXIDOREDUCTASE"/>
    <property type="match status" value="1"/>
</dbReference>
<keyword evidence="1" id="KW-1133">Transmembrane helix</keyword>
<dbReference type="SUPFAM" id="SSF52821">
    <property type="entry name" value="Rhodanese/Cell cycle control phosphatase"/>
    <property type="match status" value="1"/>
</dbReference>
<dbReference type="InterPro" id="IPR036873">
    <property type="entry name" value="Rhodanese-like_dom_sf"/>
</dbReference>
<gene>
    <name evidence="3" type="ORF">METZ01_LOCUS54558</name>
</gene>
<reference evidence="3" key="1">
    <citation type="submission" date="2018-05" db="EMBL/GenBank/DDBJ databases">
        <authorList>
            <person name="Lanie J.A."/>
            <person name="Ng W.-L."/>
            <person name="Kazmierczak K.M."/>
            <person name="Andrzejewski T.M."/>
            <person name="Davidsen T.M."/>
            <person name="Wayne K.J."/>
            <person name="Tettelin H."/>
            <person name="Glass J.I."/>
            <person name="Rusch D."/>
            <person name="Podicherti R."/>
            <person name="Tsui H.-C.T."/>
            <person name="Winkler M.E."/>
        </authorList>
    </citation>
    <scope>NUCLEOTIDE SEQUENCE</scope>
</reference>
<feature type="domain" description="Rhodanese" evidence="2">
    <location>
        <begin position="47"/>
        <end position="137"/>
    </location>
</feature>
<dbReference type="AlphaFoldDB" id="A0A381SDY4"/>
<keyword evidence="1" id="KW-0812">Transmembrane</keyword>
<dbReference type="PROSITE" id="PS50206">
    <property type="entry name" value="RHODANESE_3"/>
    <property type="match status" value="1"/>
</dbReference>
<dbReference type="Pfam" id="PF00581">
    <property type="entry name" value="Rhodanese"/>
    <property type="match status" value="1"/>
</dbReference>
<dbReference type="InterPro" id="IPR050229">
    <property type="entry name" value="GlpE_sulfurtransferase"/>
</dbReference>
<keyword evidence="1" id="KW-0472">Membrane</keyword>
<evidence type="ECO:0000259" key="2">
    <source>
        <dbReference type="PROSITE" id="PS50206"/>
    </source>
</evidence>
<dbReference type="Gene3D" id="3.40.250.10">
    <property type="entry name" value="Rhodanese-like domain"/>
    <property type="match status" value="1"/>
</dbReference>
<dbReference type="InterPro" id="IPR001763">
    <property type="entry name" value="Rhodanese-like_dom"/>
</dbReference>
<evidence type="ECO:0000313" key="3">
    <source>
        <dbReference type="EMBL" id="SVA01704.1"/>
    </source>
</evidence>
<name>A0A381SDY4_9ZZZZ</name>
<dbReference type="CDD" id="cd00158">
    <property type="entry name" value="RHOD"/>
    <property type="match status" value="1"/>
</dbReference>
<feature type="transmembrane region" description="Helical" evidence="1">
    <location>
        <begin position="12"/>
        <end position="28"/>
    </location>
</feature>